<organism evidence="2">
    <name type="scientific">Drosophila persimilis</name>
    <name type="common">Fruit fly</name>
    <dbReference type="NCBI Taxonomy" id="7234"/>
    <lineage>
        <taxon>Eukaryota</taxon>
        <taxon>Metazoa</taxon>
        <taxon>Ecdysozoa</taxon>
        <taxon>Arthropoda</taxon>
        <taxon>Hexapoda</taxon>
        <taxon>Insecta</taxon>
        <taxon>Pterygota</taxon>
        <taxon>Neoptera</taxon>
        <taxon>Endopterygota</taxon>
        <taxon>Diptera</taxon>
        <taxon>Brachycera</taxon>
        <taxon>Muscomorpha</taxon>
        <taxon>Ephydroidea</taxon>
        <taxon>Drosophilidae</taxon>
        <taxon>Drosophila</taxon>
        <taxon>Sophophora</taxon>
    </lineage>
</organism>
<keyword evidence="2" id="KW-1185">Reference proteome</keyword>
<dbReference type="HOGENOM" id="CLU_2173592_0_0_1"/>
<accession>B4IRR7</accession>
<sequence>MVLKQQRAPKRVKKNQEHIRDAAVLKPPAAFVFLVAERRPCYSDKATCGHRLPGCPIVGQTEAEFSAFGCPLRPDSVQDSSSSSFRENSSPNHRVQRMLVSSITILMFKV</sequence>
<name>B4IRR7_DROPE</name>
<reference evidence="1 2" key="1">
    <citation type="journal article" date="2007" name="Nature">
        <title>Evolution of genes and genomes on the Drosophila phylogeny.</title>
        <authorList>
            <consortium name="Drosophila 12 Genomes Consortium"/>
            <person name="Clark A.G."/>
            <person name="Eisen M.B."/>
            <person name="Smith D.R."/>
            <person name="Bergman C.M."/>
            <person name="Oliver B."/>
            <person name="Markow T.A."/>
            <person name="Kaufman T.C."/>
            <person name="Kellis M."/>
            <person name="Gelbart W."/>
            <person name="Iyer V.N."/>
            <person name="Pollard D.A."/>
            <person name="Sackton T.B."/>
            <person name="Larracuente A.M."/>
            <person name="Singh N.D."/>
            <person name="Abad J.P."/>
            <person name="Abt D.N."/>
            <person name="Adryan B."/>
            <person name="Aguade M."/>
            <person name="Akashi H."/>
            <person name="Anderson W.W."/>
            <person name="Aquadro C.F."/>
            <person name="Ardell D.H."/>
            <person name="Arguello R."/>
            <person name="Artieri C.G."/>
            <person name="Barbash D.A."/>
            <person name="Barker D."/>
            <person name="Barsanti P."/>
            <person name="Batterham P."/>
            <person name="Batzoglou S."/>
            <person name="Begun D."/>
            <person name="Bhutkar A."/>
            <person name="Blanco E."/>
            <person name="Bosak S.A."/>
            <person name="Bradley R.K."/>
            <person name="Brand A.D."/>
            <person name="Brent M.R."/>
            <person name="Brooks A.N."/>
            <person name="Brown R.H."/>
            <person name="Butlin R.K."/>
            <person name="Caggese C."/>
            <person name="Calvi B.R."/>
            <person name="Bernardo de Carvalho A."/>
            <person name="Caspi A."/>
            <person name="Castrezana S."/>
            <person name="Celniker S.E."/>
            <person name="Chang J.L."/>
            <person name="Chapple C."/>
            <person name="Chatterji S."/>
            <person name="Chinwalla A."/>
            <person name="Civetta A."/>
            <person name="Clifton S.W."/>
            <person name="Comeron J.M."/>
            <person name="Costello J.C."/>
            <person name="Coyne J.A."/>
            <person name="Daub J."/>
            <person name="David R.G."/>
            <person name="Delcher A.L."/>
            <person name="Delehaunty K."/>
            <person name="Do C.B."/>
            <person name="Ebling H."/>
            <person name="Edwards K."/>
            <person name="Eickbush T."/>
            <person name="Evans J.D."/>
            <person name="Filipski A."/>
            <person name="Findeiss S."/>
            <person name="Freyhult E."/>
            <person name="Fulton L."/>
            <person name="Fulton R."/>
            <person name="Garcia A.C."/>
            <person name="Gardiner A."/>
            <person name="Garfield D.A."/>
            <person name="Garvin B.E."/>
            <person name="Gibson G."/>
            <person name="Gilbert D."/>
            <person name="Gnerre S."/>
            <person name="Godfrey J."/>
            <person name="Good R."/>
            <person name="Gotea V."/>
            <person name="Gravely B."/>
            <person name="Greenberg A.J."/>
            <person name="Griffiths-Jones S."/>
            <person name="Gross S."/>
            <person name="Guigo R."/>
            <person name="Gustafson E.A."/>
            <person name="Haerty W."/>
            <person name="Hahn M.W."/>
            <person name="Halligan D.L."/>
            <person name="Halpern A.L."/>
            <person name="Halter G.M."/>
            <person name="Han M.V."/>
            <person name="Heger A."/>
            <person name="Hillier L."/>
            <person name="Hinrichs A.S."/>
            <person name="Holmes I."/>
            <person name="Hoskins R.A."/>
            <person name="Hubisz M.J."/>
            <person name="Hultmark D."/>
            <person name="Huntley M.A."/>
            <person name="Jaffe D.B."/>
            <person name="Jagadeeshan S."/>
            <person name="Jeck W.R."/>
            <person name="Johnson J."/>
            <person name="Jones C.D."/>
            <person name="Jordan W.C."/>
            <person name="Karpen G.H."/>
            <person name="Kataoka E."/>
            <person name="Keightley P.D."/>
            <person name="Kheradpour P."/>
            <person name="Kirkness E.F."/>
            <person name="Koerich L.B."/>
            <person name="Kristiansen K."/>
            <person name="Kudrna D."/>
            <person name="Kulathinal R.J."/>
            <person name="Kumar S."/>
            <person name="Kwok R."/>
            <person name="Lander E."/>
            <person name="Langley C.H."/>
            <person name="Lapoint R."/>
            <person name="Lazzaro B.P."/>
            <person name="Lee S.J."/>
            <person name="Levesque L."/>
            <person name="Li R."/>
            <person name="Lin C.F."/>
            <person name="Lin M.F."/>
            <person name="Lindblad-Toh K."/>
            <person name="Llopart A."/>
            <person name="Long M."/>
            <person name="Low L."/>
            <person name="Lozovsky E."/>
            <person name="Lu J."/>
            <person name="Luo M."/>
            <person name="Machado C.A."/>
            <person name="Makalowski W."/>
            <person name="Marzo M."/>
            <person name="Matsuda M."/>
            <person name="Matzkin L."/>
            <person name="McAllister B."/>
            <person name="McBride C.S."/>
            <person name="McKernan B."/>
            <person name="McKernan K."/>
            <person name="Mendez-Lago M."/>
            <person name="Minx P."/>
            <person name="Mollenhauer M.U."/>
            <person name="Montooth K."/>
            <person name="Mount S.M."/>
            <person name="Mu X."/>
            <person name="Myers E."/>
            <person name="Negre B."/>
            <person name="Newfeld S."/>
            <person name="Nielsen R."/>
            <person name="Noor M.A."/>
            <person name="O'Grady P."/>
            <person name="Pachter L."/>
            <person name="Papaceit M."/>
            <person name="Parisi M.J."/>
            <person name="Parisi M."/>
            <person name="Parts L."/>
            <person name="Pedersen J.S."/>
            <person name="Pesole G."/>
            <person name="Phillippy A.M."/>
            <person name="Ponting C.P."/>
            <person name="Pop M."/>
            <person name="Porcelli D."/>
            <person name="Powell J.R."/>
            <person name="Prohaska S."/>
            <person name="Pruitt K."/>
            <person name="Puig M."/>
            <person name="Quesneville H."/>
            <person name="Ram K.R."/>
            <person name="Rand D."/>
            <person name="Rasmussen M.D."/>
            <person name="Reed L.K."/>
            <person name="Reenan R."/>
            <person name="Reily A."/>
            <person name="Remington K.A."/>
            <person name="Rieger T.T."/>
            <person name="Ritchie M.G."/>
            <person name="Robin C."/>
            <person name="Rogers Y.H."/>
            <person name="Rohde C."/>
            <person name="Rozas J."/>
            <person name="Rubenfield M.J."/>
            <person name="Ruiz A."/>
            <person name="Russo S."/>
            <person name="Salzberg S.L."/>
            <person name="Sanchez-Gracia A."/>
            <person name="Saranga D.J."/>
            <person name="Sato H."/>
            <person name="Schaeffer S.W."/>
            <person name="Schatz M.C."/>
            <person name="Schlenke T."/>
            <person name="Schwartz R."/>
            <person name="Segarra C."/>
            <person name="Singh R.S."/>
            <person name="Sirot L."/>
            <person name="Sirota M."/>
            <person name="Sisneros N.B."/>
            <person name="Smith C.D."/>
            <person name="Smith T.F."/>
            <person name="Spieth J."/>
            <person name="Stage D.E."/>
            <person name="Stark A."/>
            <person name="Stephan W."/>
            <person name="Strausberg R.L."/>
            <person name="Strempel S."/>
            <person name="Sturgill D."/>
            <person name="Sutton G."/>
            <person name="Sutton G.G."/>
            <person name="Tao W."/>
            <person name="Teichmann S."/>
            <person name="Tobari Y.N."/>
            <person name="Tomimura Y."/>
            <person name="Tsolas J.M."/>
            <person name="Valente V.L."/>
            <person name="Venter E."/>
            <person name="Venter J.C."/>
            <person name="Vicario S."/>
            <person name="Vieira F.G."/>
            <person name="Vilella A.J."/>
            <person name="Villasante A."/>
            <person name="Walenz B."/>
            <person name="Wang J."/>
            <person name="Wasserman M."/>
            <person name="Watts T."/>
            <person name="Wilson D."/>
            <person name="Wilson R.K."/>
            <person name="Wing R.A."/>
            <person name="Wolfner M.F."/>
            <person name="Wong A."/>
            <person name="Wong G.K."/>
            <person name="Wu C.I."/>
            <person name="Wu G."/>
            <person name="Yamamoto D."/>
            <person name="Yang H.P."/>
            <person name="Yang S.P."/>
            <person name="Yorke J.A."/>
            <person name="Yoshida K."/>
            <person name="Zdobnov E."/>
            <person name="Zhang P."/>
            <person name="Zhang Y."/>
            <person name="Zimin A.V."/>
            <person name="Baldwin J."/>
            <person name="Abdouelleil A."/>
            <person name="Abdulkadir J."/>
            <person name="Abebe A."/>
            <person name="Abera B."/>
            <person name="Abreu J."/>
            <person name="Acer S.C."/>
            <person name="Aftuck L."/>
            <person name="Alexander A."/>
            <person name="An P."/>
            <person name="Anderson E."/>
            <person name="Anderson S."/>
            <person name="Arachi H."/>
            <person name="Azer M."/>
            <person name="Bachantsang P."/>
            <person name="Barry A."/>
            <person name="Bayul T."/>
            <person name="Berlin A."/>
            <person name="Bessette D."/>
            <person name="Bloom T."/>
            <person name="Blye J."/>
            <person name="Boguslavskiy L."/>
            <person name="Bonnet C."/>
            <person name="Boukhgalter B."/>
            <person name="Bourzgui I."/>
            <person name="Brown A."/>
            <person name="Cahill P."/>
            <person name="Channer S."/>
            <person name="Cheshatsang Y."/>
            <person name="Chuda L."/>
            <person name="Citroen M."/>
            <person name="Collymore A."/>
            <person name="Cooke P."/>
            <person name="Costello M."/>
            <person name="D'Aco K."/>
            <person name="Daza R."/>
            <person name="De Haan G."/>
            <person name="DeGray S."/>
            <person name="DeMaso C."/>
            <person name="Dhargay N."/>
            <person name="Dooley K."/>
            <person name="Dooley E."/>
            <person name="Doricent M."/>
            <person name="Dorje P."/>
            <person name="Dorjee K."/>
            <person name="Dupes A."/>
            <person name="Elong R."/>
            <person name="Falk J."/>
            <person name="Farina A."/>
            <person name="Faro S."/>
            <person name="Ferguson D."/>
            <person name="Fisher S."/>
            <person name="Foley C.D."/>
            <person name="Franke A."/>
            <person name="Friedrich D."/>
            <person name="Gadbois L."/>
            <person name="Gearin G."/>
            <person name="Gearin C.R."/>
            <person name="Giannoukos G."/>
            <person name="Goode T."/>
            <person name="Graham J."/>
            <person name="Grandbois E."/>
            <person name="Grewal S."/>
            <person name="Gyaltsen K."/>
            <person name="Hafez N."/>
            <person name="Hagos B."/>
            <person name="Hall J."/>
            <person name="Henson C."/>
            <person name="Hollinger A."/>
            <person name="Honan T."/>
            <person name="Huard M.D."/>
            <person name="Hughes L."/>
            <person name="Hurhula B."/>
            <person name="Husby M.E."/>
            <person name="Kamat A."/>
            <person name="Kanga B."/>
            <person name="Kashin S."/>
            <person name="Khazanovich D."/>
            <person name="Kisner P."/>
            <person name="Lance K."/>
            <person name="Lara M."/>
            <person name="Lee W."/>
            <person name="Lennon N."/>
            <person name="Letendre F."/>
            <person name="LeVine R."/>
            <person name="Lipovsky A."/>
            <person name="Liu X."/>
            <person name="Liu J."/>
            <person name="Liu S."/>
            <person name="Lokyitsang T."/>
            <person name="Lokyitsang Y."/>
            <person name="Lubonja R."/>
            <person name="Lui A."/>
            <person name="MacDonald P."/>
            <person name="Magnisalis V."/>
            <person name="Maru K."/>
            <person name="Matthews C."/>
            <person name="McCusker W."/>
            <person name="McDonough S."/>
            <person name="Mehta T."/>
            <person name="Meldrim J."/>
            <person name="Meneus L."/>
            <person name="Mihai O."/>
            <person name="Mihalev A."/>
            <person name="Mihova T."/>
            <person name="Mittelman R."/>
            <person name="Mlenga V."/>
            <person name="Montmayeur A."/>
            <person name="Mulrain L."/>
            <person name="Navidi A."/>
            <person name="Naylor J."/>
            <person name="Negash T."/>
            <person name="Nguyen T."/>
            <person name="Nguyen N."/>
            <person name="Nicol R."/>
            <person name="Norbu C."/>
            <person name="Norbu N."/>
            <person name="Novod N."/>
            <person name="O'Neill B."/>
            <person name="Osman S."/>
            <person name="Markiewicz E."/>
            <person name="Oyono O.L."/>
            <person name="Patti C."/>
            <person name="Phunkhang P."/>
            <person name="Pierre F."/>
            <person name="Priest M."/>
            <person name="Raghuraman S."/>
            <person name="Rege F."/>
            <person name="Reyes R."/>
            <person name="Rise C."/>
            <person name="Rogov P."/>
            <person name="Ross K."/>
            <person name="Ryan E."/>
            <person name="Settipalli S."/>
            <person name="Shea T."/>
            <person name="Sherpa N."/>
            <person name="Shi L."/>
            <person name="Shih D."/>
            <person name="Sparrow T."/>
            <person name="Spaulding J."/>
            <person name="Stalker J."/>
            <person name="Stange-Thomann N."/>
            <person name="Stavropoulos S."/>
            <person name="Stone C."/>
            <person name="Strader C."/>
            <person name="Tesfaye S."/>
            <person name="Thomson T."/>
            <person name="Thoulutsang Y."/>
            <person name="Thoulutsang D."/>
            <person name="Topham K."/>
            <person name="Topping I."/>
            <person name="Tsamla T."/>
            <person name="Vassiliev H."/>
            <person name="Vo A."/>
            <person name="Wangchuk T."/>
            <person name="Wangdi T."/>
            <person name="Weiand M."/>
            <person name="Wilkinson J."/>
            <person name="Wilson A."/>
            <person name="Yadav S."/>
            <person name="Young G."/>
            <person name="Yu Q."/>
            <person name="Zembek L."/>
            <person name="Zhong D."/>
            <person name="Zimmer A."/>
            <person name="Zwirko Z."/>
            <person name="Jaffe D.B."/>
            <person name="Alvarez P."/>
            <person name="Brockman W."/>
            <person name="Butler J."/>
            <person name="Chin C."/>
            <person name="Gnerre S."/>
            <person name="Grabherr M."/>
            <person name="Kleber M."/>
            <person name="Mauceli E."/>
            <person name="MacCallum I."/>
        </authorList>
    </citation>
    <scope>NUCLEOTIDE SEQUENCE [LARGE SCALE GENOMIC DNA]</scope>
    <source>
        <strain evidence="2">MSH-3 / Tucson 14011-0111.49</strain>
    </source>
</reference>
<dbReference type="EMBL" id="CH695552">
    <property type="protein sequence ID" value="EDW38711.1"/>
    <property type="molecule type" value="Genomic_DNA"/>
</dbReference>
<evidence type="ECO:0000313" key="2">
    <source>
        <dbReference type="Proteomes" id="UP000008744"/>
    </source>
</evidence>
<dbReference type="AlphaFoldDB" id="B4IRR7"/>
<evidence type="ECO:0000313" key="1">
    <source>
        <dbReference type="EMBL" id="EDW38711.1"/>
    </source>
</evidence>
<gene>
    <name evidence="1" type="primary">Dper\GL14135</name>
    <name evidence="1" type="ORF">Dper_GL14135</name>
</gene>
<dbReference type="Proteomes" id="UP000008744">
    <property type="component" value="Unassembled WGS sequence"/>
</dbReference>
<proteinExistence type="predicted"/>
<protein>
    <submittedName>
        <fullName evidence="1">GL14135</fullName>
    </submittedName>
</protein>